<proteinExistence type="predicted"/>
<dbReference type="AlphaFoldDB" id="K3WF32"/>
<reference evidence="3" key="2">
    <citation type="submission" date="2010-04" db="EMBL/GenBank/DDBJ databases">
        <authorList>
            <person name="Buell R."/>
            <person name="Hamilton J."/>
            <person name="Hostetler J."/>
        </authorList>
    </citation>
    <scope>NUCLEOTIDE SEQUENCE [LARGE SCALE GENOMIC DNA]</scope>
    <source>
        <strain evidence="3">DAOM:BR144</strain>
    </source>
</reference>
<name>K3WF32_GLOUD</name>
<reference evidence="3" key="1">
    <citation type="journal article" date="2010" name="Genome Biol.">
        <title>Genome sequence of the necrotrophic plant pathogen Pythium ultimum reveals original pathogenicity mechanisms and effector repertoire.</title>
        <authorList>
            <person name="Levesque C.A."/>
            <person name="Brouwer H."/>
            <person name="Cano L."/>
            <person name="Hamilton J.P."/>
            <person name="Holt C."/>
            <person name="Huitema E."/>
            <person name="Raffaele S."/>
            <person name="Robideau G.P."/>
            <person name="Thines M."/>
            <person name="Win J."/>
            <person name="Zerillo M.M."/>
            <person name="Beakes G.W."/>
            <person name="Boore J.L."/>
            <person name="Busam D."/>
            <person name="Dumas B."/>
            <person name="Ferriera S."/>
            <person name="Fuerstenberg S.I."/>
            <person name="Gachon C.M."/>
            <person name="Gaulin E."/>
            <person name="Govers F."/>
            <person name="Grenville-Briggs L."/>
            <person name="Horner N."/>
            <person name="Hostetler J."/>
            <person name="Jiang R.H."/>
            <person name="Johnson J."/>
            <person name="Krajaejun T."/>
            <person name="Lin H."/>
            <person name="Meijer H.J."/>
            <person name="Moore B."/>
            <person name="Morris P."/>
            <person name="Phuntmart V."/>
            <person name="Puiu D."/>
            <person name="Shetty J."/>
            <person name="Stajich J.E."/>
            <person name="Tripathy S."/>
            <person name="Wawra S."/>
            <person name="van West P."/>
            <person name="Whitty B.R."/>
            <person name="Coutinho P.M."/>
            <person name="Henrissat B."/>
            <person name="Martin F."/>
            <person name="Thomas P.D."/>
            <person name="Tyler B.M."/>
            <person name="De Vries R.P."/>
            <person name="Kamoun S."/>
            <person name="Yandell M."/>
            <person name="Tisserat N."/>
            <person name="Buell C.R."/>
        </authorList>
    </citation>
    <scope>NUCLEOTIDE SEQUENCE</scope>
    <source>
        <strain evidence="3">DAOM:BR144</strain>
    </source>
</reference>
<dbReference type="InParanoid" id="K3WF32"/>
<accession>K3WF32</accession>
<protein>
    <submittedName>
        <fullName evidence="2">Uncharacterized protein</fullName>
    </submittedName>
</protein>
<dbReference type="Proteomes" id="UP000019132">
    <property type="component" value="Unassembled WGS sequence"/>
</dbReference>
<evidence type="ECO:0000313" key="3">
    <source>
        <dbReference type="Proteomes" id="UP000019132"/>
    </source>
</evidence>
<sequence>SIASKSIKAPSAPTRFAVRSTDTLSIVHLITRTSALTNVTLRTVLLADDDDEKLVALLPDAALDSLLAFGEPFRDPPSDAATPLLPARHSACNTGKNHVCSISFGNRRHTSSTSSSETNRSGKIGPACPERSSPTRRYDVQMPESCGACGPRHRSALTNPPARPRDSHARGALRVENQCEAMQSGHRHHFQPRPTARLTRFVAATPRAAAANARFLHPSRAGVADVEETAADFVRLIEALGRTQSVESRETVEVYVWNQQQQHLLRHLHPAPSLMEKVSLVSLLFSLLPR</sequence>
<dbReference type="HOGENOM" id="CLU_961726_0_0_1"/>
<evidence type="ECO:0000313" key="2">
    <source>
        <dbReference type="EnsemblProtists" id="PYU1_T003573"/>
    </source>
</evidence>
<feature type="compositionally biased region" description="Low complexity" evidence="1">
    <location>
        <begin position="111"/>
        <end position="121"/>
    </location>
</feature>
<dbReference type="EMBL" id="GL376638">
    <property type="status" value="NOT_ANNOTATED_CDS"/>
    <property type="molecule type" value="Genomic_DNA"/>
</dbReference>
<feature type="region of interest" description="Disordered" evidence="1">
    <location>
        <begin position="103"/>
        <end position="168"/>
    </location>
</feature>
<keyword evidence="3" id="KW-1185">Reference proteome</keyword>
<reference evidence="2" key="3">
    <citation type="submission" date="2015-02" db="UniProtKB">
        <authorList>
            <consortium name="EnsemblProtists"/>
        </authorList>
    </citation>
    <scope>IDENTIFICATION</scope>
    <source>
        <strain evidence="2">DAOM BR144</strain>
    </source>
</reference>
<dbReference type="EnsemblProtists" id="PYU1_T003573">
    <property type="protein sequence ID" value="PYU1_T003573"/>
    <property type="gene ID" value="PYU1_G003563"/>
</dbReference>
<evidence type="ECO:0000256" key="1">
    <source>
        <dbReference type="SAM" id="MobiDB-lite"/>
    </source>
</evidence>
<dbReference type="VEuPathDB" id="FungiDB:PYU1_G003563"/>
<organism evidence="2 3">
    <name type="scientific">Globisporangium ultimum (strain ATCC 200006 / CBS 805.95 / DAOM BR144)</name>
    <name type="common">Pythium ultimum</name>
    <dbReference type="NCBI Taxonomy" id="431595"/>
    <lineage>
        <taxon>Eukaryota</taxon>
        <taxon>Sar</taxon>
        <taxon>Stramenopiles</taxon>
        <taxon>Oomycota</taxon>
        <taxon>Peronosporomycetes</taxon>
        <taxon>Pythiales</taxon>
        <taxon>Pythiaceae</taxon>
        <taxon>Globisporangium</taxon>
    </lineage>
</organism>